<evidence type="ECO:0000313" key="4">
    <source>
        <dbReference type="Proteomes" id="UP000501891"/>
    </source>
</evidence>
<dbReference type="AlphaFoldDB" id="A0A858R3R7"/>
<protein>
    <submittedName>
        <fullName evidence="3">SgcJ/EcaC family oxidoreductase</fullName>
    </submittedName>
</protein>
<reference evidence="3" key="1">
    <citation type="submission" date="2020-04" db="EMBL/GenBank/DDBJ databases">
        <title>A desert anoxygenic phototrophic bacterium fixes CO2 using RubisCO under aerobic conditions.</title>
        <authorList>
            <person name="Tang K."/>
        </authorList>
    </citation>
    <scope>NUCLEOTIDE SEQUENCE [LARGE SCALE GENOMIC DNA]</scope>
    <source>
        <strain evidence="3">MIMtkB3</strain>
    </source>
</reference>
<feature type="domain" description="SnoaL-like" evidence="2">
    <location>
        <begin position="46"/>
        <end position="149"/>
    </location>
</feature>
<dbReference type="InterPro" id="IPR032710">
    <property type="entry name" value="NTF2-like_dom_sf"/>
</dbReference>
<dbReference type="Proteomes" id="UP000501891">
    <property type="component" value="Chromosome"/>
</dbReference>
<dbReference type="NCBIfam" id="TIGR02246">
    <property type="entry name" value="SgcJ/EcaC family oxidoreductase"/>
    <property type="match status" value="1"/>
</dbReference>
<feature type="signal peptide" evidence="1">
    <location>
        <begin position="1"/>
        <end position="21"/>
    </location>
</feature>
<dbReference type="InterPro" id="IPR011944">
    <property type="entry name" value="Steroid_delta5-4_isomerase"/>
</dbReference>
<dbReference type="EMBL" id="CP051775">
    <property type="protein sequence ID" value="QJE72045.1"/>
    <property type="molecule type" value="Genomic_DNA"/>
</dbReference>
<feature type="chain" id="PRO_5033013597" evidence="1">
    <location>
        <begin position="22"/>
        <end position="156"/>
    </location>
</feature>
<sequence length="156" mass="16668">MRKTAAALLCLLALAVPAAFAAPPSEPDAASLRALAEAGDTAWNVADAAAMARLYTDDASLRVGQTAEAVRGRDGIQAYFTQSFARRPGPMRHVTQIRHLEMLTPDMAMGENDVLVEKPDGQGGWTTVARFTNQSVLVRAGKGWKLHAVRAQLVKG</sequence>
<dbReference type="SUPFAM" id="SSF54427">
    <property type="entry name" value="NTF2-like"/>
    <property type="match status" value="1"/>
</dbReference>
<name>A0A858R3R7_9PROT</name>
<evidence type="ECO:0000256" key="1">
    <source>
        <dbReference type="SAM" id="SignalP"/>
    </source>
</evidence>
<keyword evidence="4" id="KW-1185">Reference proteome</keyword>
<dbReference type="CDD" id="cd00531">
    <property type="entry name" value="NTF2_like"/>
    <property type="match status" value="1"/>
</dbReference>
<dbReference type="KEGG" id="acru:HHL28_02040"/>
<keyword evidence="1" id="KW-0732">Signal</keyword>
<accession>A0A858R3R7</accession>
<dbReference type="Gene3D" id="3.10.450.50">
    <property type="match status" value="1"/>
</dbReference>
<evidence type="ECO:0000259" key="2">
    <source>
        <dbReference type="Pfam" id="PF13577"/>
    </source>
</evidence>
<dbReference type="InterPro" id="IPR037401">
    <property type="entry name" value="SnoaL-like"/>
</dbReference>
<gene>
    <name evidence="3" type="ORF">HHL28_02040</name>
</gene>
<dbReference type="Pfam" id="PF13577">
    <property type="entry name" value="SnoaL_4"/>
    <property type="match status" value="1"/>
</dbReference>
<proteinExistence type="predicted"/>
<evidence type="ECO:0000313" key="3">
    <source>
        <dbReference type="EMBL" id="QJE72045.1"/>
    </source>
</evidence>
<organism evidence="3 4">
    <name type="scientific">Aerophototrophica crusticola</name>
    <dbReference type="NCBI Taxonomy" id="1709002"/>
    <lineage>
        <taxon>Bacteria</taxon>
        <taxon>Pseudomonadati</taxon>
        <taxon>Pseudomonadota</taxon>
        <taxon>Alphaproteobacteria</taxon>
        <taxon>Rhodospirillales</taxon>
        <taxon>Rhodospirillaceae</taxon>
        <taxon>Aerophototrophica</taxon>
    </lineage>
</organism>